<keyword evidence="4" id="KW-0547">Nucleotide-binding</keyword>
<keyword evidence="3" id="KW-0747">Spliceosome</keyword>
<feature type="region of interest" description="Disordered" evidence="10">
    <location>
        <begin position="521"/>
        <end position="542"/>
    </location>
</feature>
<keyword evidence="13" id="KW-1185">Reference proteome</keyword>
<keyword evidence="7" id="KW-0067">ATP-binding</keyword>
<dbReference type="InterPro" id="IPR007502">
    <property type="entry name" value="Helicase-assoc_dom"/>
</dbReference>
<dbReference type="FunFam" id="3.40.50.300:FF:000007">
    <property type="entry name" value="Pre-mRNA-splicing factor ATP-dependent RNA helicase"/>
    <property type="match status" value="1"/>
</dbReference>
<evidence type="ECO:0000256" key="6">
    <source>
        <dbReference type="ARBA" id="ARBA00022806"/>
    </source>
</evidence>
<evidence type="ECO:0000256" key="5">
    <source>
        <dbReference type="ARBA" id="ARBA00022801"/>
    </source>
</evidence>
<gene>
    <name evidence="12" type="ORF">H920_12517</name>
</gene>
<keyword evidence="8" id="KW-0508">mRNA splicing</keyword>
<accession>A0A091D1X3</accession>
<protein>
    <recommendedName>
        <fullName evidence="1">RNA helicase</fullName>
        <ecNumber evidence="1">3.6.4.13</ecNumber>
    </recommendedName>
</protein>
<dbReference type="InterPro" id="IPR011709">
    <property type="entry name" value="DEAD-box_helicase_OB_fold"/>
</dbReference>
<dbReference type="InterPro" id="IPR048333">
    <property type="entry name" value="HA2_WH"/>
</dbReference>
<dbReference type="InterPro" id="IPR001650">
    <property type="entry name" value="Helicase_C-like"/>
</dbReference>
<dbReference type="InterPro" id="IPR049588">
    <property type="entry name" value="DHX8_GH2-like"/>
</dbReference>
<dbReference type="GO" id="GO:0071013">
    <property type="term" value="C:catalytic step 2 spliceosome"/>
    <property type="evidence" value="ECO:0007669"/>
    <property type="project" value="TreeGrafter"/>
</dbReference>
<organism evidence="12 13">
    <name type="scientific">Fukomys damarensis</name>
    <name type="common">Damaraland mole rat</name>
    <name type="synonym">Cryptomys damarensis</name>
    <dbReference type="NCBI Taxonomy" id="885580"/>
    <lineage>
        <taxon>Eukaryota</taxon>
        <taxon>Metazoa</taxon>
        <taxon>Chordata</taxon>
        <taxon>Craniata</taxon>
        <taxon>Vertebrata</taxon>
        <taxon>Euteleostomi</taxon>
        <taxon>Mammalia</taxon>
        <taxon>Eutheria</taxon>
        <taxon>Euarchontoglires</taxon>
        <taxon>Glires</taxon>
        <taxon>Rodentia</taxon>
        <taxon>Hystricomorpha</taxon>
        <taxon>Bathyergidae</taxon>
        <taxon>Fukomys</taxon>
    </lineage>
</organism>
<evidence type="ECO:0000256" key="10">
    <source>
        <dbReference type="SAM" id="MobiDB-lite"/>
    </source>
</evidence>
<feature type="domain" description="Helicase C-terminal" evidence="11">
    <location>
        <begin position="1"/>
        <end position="117"/>
    </location>
</feature>
<dbReference type="SMART" id="SM00487">
    <property type="entry name" value="DEXDc"/>
    <property type="match status" value="1"/>
</dbReference>
<dbReference type="SMART" id="SM00847">
    <property type="entry name" value="HA2"/>
    <property type="match status" value="2"/>
</dbReference>
<proteinExistence type="predicted"/>
<dbReference type="CDD" id="cd21691">
    <property type="entry name" value="GH2-like_DHX8"/>
    <property type="match status" value="1"/>
</dbReference>
<reference evidence="12 13" key="1">
    <citation type="submission" date="2013-11" db="EMBL/GenBank/DDBJ databases">
        <title>The Damaraland mole rat (Fukomys damarensis) genome and evolution of African mole rats.</title>
        <authorList>
            <person name="Gladyshev V.N."/>
            <person name="Fang X."/>
        </authorList>
    </citation>
    <scope>NUCLEOTIDE SEQUENCE [LARGE SCALE GENOMIC DNA]</scope>
    <source>
        <tissue evidence="12">Liver</tissue>
    </source>
</reference>
<name>A0A091D1X3_FUKDA</name>
<evidence type="ECO:0000259" key="11">
    <source>
        <dbReference type="PROSITE" id="PS51194"/>
    </source>
</evidence>
<evidence type="ECO:0000256" key="2">
    <source>
        <dbReference type="ARBA" id="ARBA00022664"/>
    </source>
</evidence>
<dbReference type="EC" id="3.6.4.13" evidence="1"/>
<dbReference type="Gene3D" id="1.20.120.1080">
    <property type="match status" value="2"/>
</dbReference>
<feature type="region of interest" description="Disordered" evidence="10">
    <location>
        <begin position="368"/>
        <end position="417"/>
    </location>
</feature>
<evidence type="ECO:0000256" key="1">
    <source>
        <dbReference type="ARBA" id="ARBA00012552"/>
    </source>
</evidence>
<dbReference type="Gene3D" id="3.40.50.300">
    <property type="entry name" value="P-loop containing nucleotide triphosphate hydrolases"/>
    <property type="match status" value="4"/>
</dbReference>
<sequence>MQTQILDPAPWVSRNVVMATNITETSLTIAGIYNMVDPGFLKQMVYDYKMGMDQLVVTPISQAQEKQRAGRAGCKGPGRYYQLYTEHACHDEMLASNVPEIQRTDLASTVLSLTAMSVNDLLSFDFMDAPPVETLLTAMDQLYALRALDDKGLLTRLGRRMAQFPLEPMLCKMLIMSVRLGCSEEMLTIVSMLSVQSVFYRPKDKQALADQKKAKFHQAQGDHLTLLAVYNSWENNGFSQAWCYDHFLQARSLRRARDVRKQMLGIMDRHKLDVVSCGEATVRVQKAICSGFFRNAARKDPQEGYRTLLGQRGVYLHPSGALFHRQPEWVVYHELVLTTKEYMREVTTVDPRWLAELAPAFFKVSDPAKLSQQKQRQRLEPLRREAGGHRPEAGSREPGVGARSRKQKADQHSAAMPSPLEELAKLEYLSLVSKFSRSCTTTWGINDKYLAEFVISLAEKNTTLNAFKAALVKSGAEFTDSLVHNLLHLIQSMRTPAMPSKSRDPMLKPKSTKENRKELFLGQCGPDNPAAAAASSSSETMLDEDDVNVTVDALRELEGMMPSATAGQGQDRLEELRKRWEGLVHISELRCEARVANVTELDNRLESKHLLTAISDLEKWEIKQMTVANILFREEFPDFNEETGILPQLDGGEDEDLEIQLVDKEPSFLQGRMKHSSGDTNPTVKMGKNPDGSLWLAAMMQSVLDNEQWELKQAQLWEANLDSIPMGLHKHWVDPLPDAQGRQIMAKLRAIGVRPSHIPELKRQVFRGHQLSSGKTQLSILEQREGLPIYRLKGQLLQAFNDTQVLIIIGQTGSGKTTQITQDLPEVVAERVAEEFVCHLGQEVGYTVRFEDCSGPQTCIKYMTDGMLLRECLADPDLMQYAVIMLDQAQEGTIHTDVLFGLLKETVQKRRDMKLIITSSTLDMVKLSQYFFKAPIFTVLGRMYRVEILYTKEPETDYLDASLITAMQIHLTEPPGDMLVFLTRQEEIYMDCEIVYERMKTLGPDVPELNILPMYSALPSAMQTRIFDPALPCSRNFVMANNIGETSLTIDSIHDVVDHGFVKQRVYDSKSGVDQLWVTHISQAQAKQRAGRAGHTGPRRCYWLYTEHTYRDEMLGTKVTQIQRNDLTSTVLSLRDMGVNDLLSFNFTVAPAVENLLTAMDLLYALGLLDDQGLLTRLGRRMAQILLEPMLCKMHIMSVCLGCSKEMLTIVSMLSGQSIF</sequence>
<dbReference type="GO" id="GO:0016787">
    <property type="term" value="F:hydrolase activity"/>
    <property type="evidence" value="ECO:0007669"/>
    <property type="project" value="UniProtKB-KW"/>
</dbReference>
<evidence type="ECO:0000256" key="3">
    <source>
        <dbReference type="ARBA" id="ARBA00022728"/>
    </source>
</evidence>
<dbReference type="GO" id="GO:0003723">
    <property type="term" value="F:RNA binding"/>
    <property type="evidence" value="ECO:0007669"/>
    <property type="project" value="TreeGrafter"/>
</dbReference>
<evidence type="ECO:0000313" key="12">
    <source>
        <dbReference type="EMBL" id="KFO26089.1"/>
    </source>
</evidence>
<dbReference type="Pfam" id="PF21010">
    <property type="entry name" value="HA2_C"/>
    <property type="match status" value="1"/>
</dbReference>
<dbReference type="eggNOG" id="KOG0922">
    <property type="taxonomic scope" value="Eukaryota"/>
</dbReference>
<dbReference type="Pfam" id="PF07717">
    <property type="entry name" value="OB_NTP_bind"/>
    <property type="match status" value="1"/>
</dbReference>
<dbReference type="GO" id="GO:0005524">
    <property type="term" value="F:ATP binding"/>
    <property type="evidence" value="ECO:0007669"/>
    <property type="project" value="UniProtKB-KW"/>
</dbReference>
<evidence type="ECO:0000313" key="13">
    <source>
        <dbReference type="Proteomes" id="UP000028990"/>
    </source>
</evidence>
<dbReference type="PROSITE" id="PS51194">
    <property type="entry name" value="HELICASE_CTER"/>
    <property type="match status" value="2"/>
</dbReference>
<dbReference type="CDD" id="cd18791">
    <property type="entry name" value="SF2_C_RHA"/>
    <property type="match status" value="1"/>
</dbReference>
<evidence type="ECO:0000256" key="8">
    <source>
        <dbReference type="ARBA" id="ARBA00023187"/>
    </source>
</evidence>
<dbReference type="AlphaFoldDB" id="A0A091D1X3"/>
<dbReference type="STRING" id="885580.ENSFDAP00000011506"/>
<dbReference type="InterPro" id="IPR027417">
    <property type="entry name" value="P-loop_NTPase"/>
</dbReference>
<dbReference type="EMBL" id="KN123244">
    <property type="protein sequence ID" value="KFO26089.1"/>
    <property type="molecule type" value="Genomic_DNA"/>
</dbReference>
<keyword evidence="6 12" id="KW-0347">Helicase</keyword>
<dbReference type="GO" id="GO:0003724">
    <property type="term" value="F:RNA helicase activity"/>
    <property type="evidence" value="ECO:0007669"/>
    <property type="project" value="UniProtKB-EC"/>
</dbReference>
<evidence type="ECO:0000256" key="9">
    <source>
        <dbReference type="ARBA" id="ARBA00047984"/>
    </source>
</evidence>
<dbReference type="PANTHER" id="PTHR18934">
    <property type="entry name" value="ATP-DEPENDENT RNA HELICASE"/>
    <property type="match status" value="1"/>
</dbReference>
<feature type="compositionally biased region" description="Basic and acidic residues" evidence="10">
    <location>
        <begin position="377"/>
        <end position="395"/>
    </location>
</feature>
<comment type="catalytic activity">
    <reaction evidence="9">
        <text>ATP + H2O = ADP + phosphate + H(+)</text>
        <dbReference type="Rhea" id="RHEA:13065"/>
        <dbReference type="ChEBI" id="CHEBI:15377"/>
        <dbReference type="ChEBI" id="CHEBI:15378"/>
        <dbReference type="ChEBI" id="CHEBI:30616"/>
        <dbReference type="ChEBI" id="CHEBI:43474"/>
        <dbReference type="ChEBI" id="CHEBI:456216"/>
        <dbReference type="EC" id="3.6.4.13"/>
    </reaction>
</comment>
<dbReference type="Pfam" id="PF00271">
    <property type="entry name" value="Helicase_C"/>
    <property type="match status" value="1"/>
</dbReference>
<keyword evidence="5" id="KW-0378">Hydrolase</keyword>
<dbReference type="Pfam" id="PF04408">
    <property type="entry name" value="WHD_HA2"/>
    <property type="match status" value="1"/>
</dbReference>
<dbReference type="FunFam" id="1.20.120.1080:FF:000001">
    <property type="entry name" value="Pre-mRNA-splicing factor ATP-dependent RNA helicase"/>
    <property type="match status" value="1"/>
</dbReference>
<dbReference type="SMART" id="SM00490">
    <property type="entry name" value="HELICc"/>
    <property type="match status" value="1"/>
</dbReference>
<dbReference type="Proteomes" id="UP000028990">
    <property type="component" value="Unassembled WGS sequence"/>
</dbReference>
<evidence type="ECO:0000256" key="7">
    <source>
        <dbReference type="ARBA" id="ARBA00022840"/>
    </source>
</evidence>
<dbReference type="InterPro" id="IPR014001">
    <property type="entry name" value="Helicase_ATP-bd"/>
</dbReference>
<dbReference type="SUPFAM" id="SSF52540">
    <property type="entry name" value="P-loop containing nucleoside triphosphate hydrolases"/>
    <property type="match status" value="2"/>
</dbReference>
<dbReference type="PANTHER" id="PTHR18934:SF85">
    <property type="entry name" value="ATP-DEPENDENT RNA HELICASE DHX8"/>
    <property type="match status" value="1"/>
</dbReference>
<feature type="domain" description="Helicase C-terminal" evidence="11">
    <location>
        <begin position="963"/>
        <end position="1138"/>
    </location>
</feature>
<keyword evidence="2" id="KW-0507">mRNA processing</keyword>
<dbReference type="GO" id="GO:0000390">
    <property type="term" value="P:spliceosomal complex disassembly"/>
    <property type="evidence" value="ECO:0007669"/>
    <property type="project" value="TreeGrafter"/>
</dbReference>
<evidence type="ECO:0000256" key="4">
    <source>
        <dbReference type="ARBA" id="ARBA00022741"/>
    </source>
</evidence>